<dbReference type="SUPFAM" id="SSF56059">
    <property type="entry name" value="Glutathione synthetase ATP-binding domain-like"/>
    <property type="match status" value="1"/>
</dbReference>
<evidence type="ECO:0000256" key="1">
    <source>
        <dbReference type="ARBA" id="ARBA00001953"/>
    </source>
</evidence>
<dbReference type="PANTHER" id="PTHR18866:SF33">
    <property type="entry name" value="METHYLCROTONOYL-COA CARBOXYLASE SUBUNIT ALPHA, MITOCHONDRIAL-RELATED"/>
    <property type="match status" value="1"/>
</dbReference>
<name>A0A840I7H9_9ACTN</name>
<proteinExistence type="predicted"/>
<gene>
    <name evidence="13" type="ORF">BDZ31_000390</name>
</gene>
<keyword evidence="3 13" id="KW-0436">Ligase</keyword>
<dbReference type="PROSITE" id="PS50975">
    <property type="entry name" value="ATP_GRASP"/>
    <property type="match status" value="1"/>
</dbReference>
<dbReference type="Pfam" id="PF21139">
    <property type="entry name" value="BT_MCC_alpha"/>
    <property type="match status" value="1"/>
</dbReference>
<evidence type="ECO:0000256" key="3">
    <source>
        <dbReference type="ARBA" id="ARBA00022598"/>
    </source>
</evidence>
<dbReference type="Gene3D" id="3.30.470.20">
    <property type="entry name" value="ATP-grasp fold, B domain"/>
    <property type="match status" value="1"/>
</dbReference>
<dbReference type="Gene3D" id="2.40.50.100">
    <property type="match status" value="1"/>
</dbReference>
<dbReference type="InterPro" id="IPR011054">
    <property type="entry name" value="Rudment_hybrid_motif"/>
</dbReference>
<organism evidence="13 14">
    <name type="scientific">Conexibacter arvalis</name>
    <dbReference type="NCBI Taxonomy" id="912552"/>
    <lineage>
        <taxon>Bacteria</taxon>
        <taxon>Bacillati</taxon>
        <taxon>Actinomycetota</taxon>
        <taxon>Thermoleophilia</taxon>
        <taxon>Solirubrobacterales</taxon>
        <taxon>Conexibacteraceae</taxon>
        <taxon>Conexibacter</taxon>
    </lineage>
</organism>
<evidence type="ECO:0000256" key="4">
    <source>
        <dbReference type="ARBA" id="ARBA00022741"/>
    </source>
</evidence>
<keyword evidence="4 8" id="KW-0547">Nucleotide-binding</keyword>
<evidence type="ECO:0000256" key="7">
    <source>
        <dbReference type="ARBA" id="ARBA00046317"/>
    </source>
</evidence>
<dbReference type="SUPFAM" id="SSF52440">
    <property type="entry name" value="PreATP-grasp domain"/>
    <property type="match status" value="1"/>
</dbReference>
<feature type="compositionally biased region" description="Low complexity" evidence="9">
    <location>
        <begin position="465"/>
        <end position="483"/>
    </location>
</feature>
<evidence type="ECO:0000259" key="10">
    <source>
        <dbReference type="PROSITE" id="PS50968"/>
    </source>
</evidence>
<dbReference type="SUPFAM" id="SSF51246">
    <property type="entry name" value="Rudiment single hybrid motif"/>
    <property type="match status" value="1"/>
</dbReference>
<dbReference type="InterPro" id="IPR005481">
    <property type="entry name" value="BC-like_N"/>
</dbReference>
<dbReference type="InterPro" id="IPR005482">
    <property type="entry name" value="Biotin_COase_C"/>
</dbReference>
<dbReference type="InterPro" id="IPR050856">
    <property type="entry name" value="Biotin_carboxylase_complex"/>
</dbReference>
<evidence type="ECO:0000256" key="8">
    <source>
        <dbReference type="PROSITE-ProRule" id="PRU00409"/>
    </source>
</evidence>
<dbReference type="PROSITE" id="PS50968">
    <property type="entry name" value="BIOTINYL_LIPOYL"/>
    <property type="match status" value="1"/>
</dbReference>
<dbReference type="Pfam" id="PF00289">
    <property type="entry name" value="Biotin_carb_N"/>
    <property type="match status" value="1"/>
</dbReference>
<dbReference type="InterPro" id="IPR016185">
    <property type="entry name" value="PreATP-grasp_dom_sf"/>
</dbReference>
<dbReference type="Pfam" id="PF02785">
    <property type="entry name" value="Biotin_carb_C"/>
    <property type="match status" value="1"/>
</dbReference>
<dbReference type="Proteomes" id="UP000585272">
    <property type="component" value="Unassembled WGS sequence"/>
</dbReference>
<dbReference type="GO" id="GO:0005524">
    <property type="term" value="F:ATP binding"/>
    <property type="evidence" value="ECO:0007669"/>
    <property type="project" value="UniProtKB-UniRule"/>
</dbReference>
<reference evidence="13 14" key="1">
    <citation type="submission" date="2020-08" db="EMBL/GenBank/DDBJ databases">
        <title>Genomic Encyclopedia of Archaeal and Bacterial Type Strains, Phase II (KMG-II): from individual species to whole genera.</title>
        <authorList>
            <person name="Goeker M."/>
        </authorList>
    </citation>
    <scope>NUCLEOTIDE SEQUENCE [LARGE SCALE GENOMIC DNA]</scope>
    <source>
        <strain evidence="13 14">DSM 23288</strain>
    </source>
</reference>
<dbReference type="InterPro" id="IPR048429">
    <property type="entry name" value="MCC_alpha_BT"/>
</dbReference>
<dbReference type="InterPro" id="IPR011764">
    <property type="entry name" value="Biotin_carboxylation_dom"/>
</dbReference>
<evidence type="ECO:0000313" key="14">
    <source>
        <dbReference type="Proteomes" id="UP000585272"/>
    </source>
</evidence>
<feature type="domain" description="Biotin carboxylation" evidence="12">
    <location>
        <begin position="6"/>
        <end position="457"/>
    </location>
</feature>
<comment type="pathway">
    <text evidence="7">Amino-acid degradation; L-leucine degradation.</text>
</comment>
<dbReference type="SMART" id="SM00878">
    <property type="entry name" value="Biotin_carb_C"/>
    <property type="match status" value="1"/>
</dbReference>
<accession>A0A840I7H9</accession>
<evidence type="ECO:0000313" key="13">
    <source>
        <dbReference type="EMBL" id="MBB4660817.1"/>
    </source>
</evidence>
<evidence type="ECO:0000259" key="11">
    <source>
        <dbReference type="PROSITE" id="PS50975"/>
    </source>
</evidence>
<feature type="region of interest" description="Disordered" evidence="9">
    <location>
        <begin position="465"/>
        <end position="491"/>
    </location>
</feature>
<comment type="cofactor">
    <cofactor evidence="1">
        <name>biotin</name>
        <dbReference type="ChEBI" id="CHEBI:57586"/>
    </cofactor>
</comment>
<sequence length="696" mass="72432">MAELDALSPVLVANRGEIAVRVCRTVRRLGLRSVAVFSDADAAAPHVAAADAAVRIGPPAARDSYLSIDALIAAARTSGARSVHPGYGFLAESADFARAVADAGLTWIGPPPEAIELMGDKARAKRLAREAGVPVVPGIEGADLTLEQIAAFCAEHDFPVVVKAVAGGGGKGMRVVRGPNELEQAVAAARREAAAAFGDERVLVERYLERPRHIEIQVLADRHGATVHLGERECSLQRRHQKVVEEAPSPVVDPEWRAEMGAAAVRLAEACGYVGAGTVELIVPGERAGMLSGDFFFLEMNTRLQVEHPVTELVYGVDLVEQQLRVAAGEPLALRQEALTPSGHAVEARLYAEDPAAGFLPSTGVVRRWRAPRGEGVRVDDALGDGVAVTTHYDPMVAKVIAHGPDRAAALGRLERALAELELLGVTTNAAFTRALIERADVRAGALDTGLLERVLAGEEKAGAGAADGGAAAAGDGAAGDRPAAPDPLLAPPEDLLPAAALALALLDAEALAARTSVPLGWRSDGSTGTWRRRVRIGGDSGELAVRGDEVLIGDRRWRGSARRAGSDDGALEVVVDGVARRYAIAADAADGRLWIGRGGWQLELEPARAGGGDLSAAGDSLAAPMPGTILLVNVSDGDAVRAGEVLVVMESMKMELSVTAPHDGVVAGLTVSPGDKVALRAVLLEVHADGTEEVR</sequence>
<keyword evidence="5 8" id="KW-0067">ATP-binding</keyword>
<dbReference type="InterPro" id="IPR005479">
    <property type="entry name" value="CPAse_ATP-bd"/>
</dbReference>
<dbReference type="RefSeq" id="WP_183338447.1">
    <property type="nucleotide sequence ID" value="NZ_JACHNU010000001.1"/>
</dbReference>
<evidence type="ECO:0000259" key="12">
    <source>
        <dbReference type="PROSITE" id="PS50979"/>
    </source>
</evidence>
<keyword evidence="6" id="KW-0092">Biotin</keyword>
<dbReference type="Pfam" id="PF02786">
    <property type="entry name" value="CPSase_L_D2"/>
    <property type="match status" value="1"/>
</dbReference>
<dbReference type="FunFam" id="3.40.50.20:FF:000010">
    <property type="entry name" value="Propionyl-CoA carboxylase subunit alpha"/>
    <property type="match status" value="1"/>
</dbReference>
<dbReference type="EC" id="6.3.4.14" evidence="2"/>
<feature type="domain" description="ATP-grasp" evidence="11">
    <location>
        <begin position="125"/>
        <end position="328"/>
    </location>
</feature>
<dbReference type="PROSITE" id="PS00867">
    <property type="entry name" value="CPSASE_2"/>
    <property type="match status" value="1"/>
</dbReference>
<evidence type="ECO:0000256" key="5">
    <source>
        <dbReference type="ARBA" id="ARBA00022840"/>
    </source>
</evidence>
<dbReference type="FunFam" id="3.30.470.20:FF:000028">
    <property type="entry name" value="Methylcrotonoyl-CoA carboxylase subunit alpha, mitochondrial"/>
    <property type="match status" value="1"/>
</dbReference>
<dbReference type="PROSITE" id="PS50979">
    <property type="entry name" value="BC"/>
    <property type="match status" value="1"/>
</dbReference>
<dbReference type="GO" id="GO:0046872">
    <property type="term" value="F:metal ion binding"/>
    <property type="evidence" value="ECO:0007669"/>
    <property type="project" value="InterPro"/>
</dbReference>
<dbReference type="PANTHER" id="PTHR18866">
    <property type="entry name" value="CARBOXYLASE:PYRUVATE/ACETYL-COA/PROPIONYL-COA CARBOXYLASE"/>
    <property type="match status" value="1"/>
</dbReference>
<dbReference type="Pfam" id="PF00364">
    <property type="entry name" value="Biotin_lipoyl"/>
    <property type="match status" value="1"/>
</dbReference>
<evidence type="ECO:0000256" key="6">
    <source>
        <dbReference type="ARBA" id="ARBA00023267"/>
    </source>
</evidence>
<keyword evidence="14" id="KW-1185">Reference proteome</keyword>
<dbReference type="SUPFAM" id="SSF51230">
    <property type="entry name" value="Single hybrid motif"/>
    <property type="match status" value="1"/>
</dbReference>
<dbReference type="InterPro" id="IPR011053">
    <property type="entry name" value="Single_hybrid_motif"/>
</dbReference>
<dbReference type="CDD" id="cd06850">
    <property type="entry name" value="biotinyl_domain"/>
    <property type="match status" value="1"/>
</dbReference>
<feature type="domain" description="Lipoyl-binding" evidence="10">
    <location>
        <begin position="612"/>
        <end position="688"/>
    </location>
</feature>
<dbReference type="EMBL" id="JACHNU010000001">
    <property type="protein sequence ID" value="MBB4660817.1"/>
    <property type="molecule type" value="Genomic_DNA"/>
</dbReference>
<evidence type="ECO:0000256" key="2">
    <source>
        <dbReference type="ARBA" id="ARBA00013263"/>
    </source>
</evidence>
<dbReference type="InterPro" id="IPR011761">
    <property type="entry name" value="ATP-grasp"/>
</dbReference>
<dbReference type="InterPro" id="IPR000089">
    <property type="entry name" value="Biotin_lipoyl"/>
</dbReference>
<evidence type="ECO:0000256" key="9">
    <source>
        <dbReference type="SAM" id="MobiDB-lite"/>
    </source>
</evidence>
<protein>
    <recommendedName>
        <fullName evidence="2">biotin carboxylase</fullName>
        <ecNumber evidence="2">6.3.4.14</ecNumber>
    </recommendedName>
</protein>
<dbReference type="GO" id="GO:0004075">
    <property type="term" value="F:biotin carboxylase activity"/>
    <property type="evidence" value="ECO:0007669"/>
    <property type="project" value="UniProtKB-EC"/>
</dbReference>
<comment type="caution">
    <text evidence="13">The sequence shown here is derived from an EMBL/GenBank/DDBJ whole genome shotgun (WGS) entry which is preliminary data.</text>
</comment>
<dbReference type="AlphaFoldDB" id="A0A840I7H9"/>